<dbReference type="GO" id="GO:0016020">
    <property type="term" value="C:membrane"/>
    <property type="evidence" value="ECO:0007669"/>
    <property type="project" value="TreeGrafter"/>
</dbReference>
<evidence type="ECO:0000313" key="5">
    <source>
        <dbReference type="RefSeq" id="XP_004845779.1"/>
    </source>
</evidence>
<gene>
    <name evidence="4 5" type="primary">LOC101712008</name>
</gene>
<evidence type="ECO:0000313" key="3">
    <source>
        <dbReference type="Proteomes" id="UP000694906"/>
    </source>
</evidence>
<dbReference type="GO" id="GO:0006869">
    <property type="term" value="P:lipid transport"/>
    <property type="evidence" value="ECO:0007669"/>
    <property type="project" value="InterPro"/>
</dbReference>
<dbReference type="Pfam" id="PF05461">
    <property type="entry name" value="ApoL"/>
    <property type="match status" value="1"/>
</dbReference>
<evidence type="ECO:0000256" key="2">
    <source>
        <dbReference type="SAM" id="Coils"/>
    </source>
</evidence>
<protein>
    <submittedName>
        <fullName evidence="4 5">Apolipoprotein L6</fullName>
    </submittedName>
</protein>
<dbReference type="GeneID" id="101712008"/>
<keyword evidence="3" id="KW-1185">Reference proteome</keyword>
<dbReference type="Proteomes" id="UP000694906">
    <property type="component" value="Unplaced"/>
</dbReference>
<dbReference type="GO" id="GO:0005576">
    <property type="term" value="C:extracellular region"/>
    <property type="evidence" value="ECO:0007669"/>
    <property type="project" value="InterPro"/>
</dbReference>
<name>A0AAX6P7Z4_HETGA</name>
<dbReference type="InterPro" id="IPR008405">
    <property type="entry name" value="ApoL"/>
</dbReference>
<dbReference type="RefSeq" id="XP_004845778.1">
    <property type="nucleotide sequence ID" value="XM_004845721.2"/>
</dbReference>
<dbReference type="KEGG" id="hgl:101712008"/>
<dbReference type="PANTHER" id="PTHR14096">
    <property type="entry name" value="APOLIPOPROTEIN L"/>
    <property type="match status" value="1"/>
</dbReference>
<dbReference type="GO" id="GO:0042157">
    <property type="term" value="P:lipoprotein metabolic process"/>
    <property type="evidence" value="ECO:0007669"/>
    <property type="project" value="InterPro"/>
</dbReference>
<feature type="coiled-coil region" evidence="2">
    <location>
        <begin position="242"/>
        <end position="283"/>
    </location>
</feature>
<dbReference type="AlphaFoldDB" id="A0AAX6P7Z4"/>
<comment type="similarity">
    <text evidence="1">Belongs to the apolipoprotein L family.</text>
</comment>
<evidence type="ECO:0000256" key="1">
    <source>
        <dbReference type="ARBA" id="ARBA00010090"/>
    </source>
</evidence>
<dbReference type="PANTHER" id="PTHR14096:SF7">
    <property type="entry name" value="APOLIPOPROTEIN L6"/>
    <property type="match status" value="1"/>
</dbReference>
<proteinExistence type="inferred from homology"/>
<dbReference type="GO" id="GO:0008289">
    <property type="term" value="F:lipid binding"/>
    <property type="evidence" value="ECO:0007669"/>
    <property type="project" value="InterPro"/>
</dbReference>
<reference evidence="4 5" key="1">
    <citation type="submission" date="2025-04" db="UniProtKB">
        <authorList>
            <consortium name="RefSeq"/>
        </authorList>
    </citation>
    <scope>IDENTIFICATION</scope>
</reference>
<accession>A0AAX6P7Z4</accession>
<dbReference type="RefSeq" id="XP_004845779.1">
    <property type="nucleotide sequence ID" value="XM_004845722.2"/>
</dbReference>
<sequence>MPLGTDLGLQDGGDLSAEEIRFLEEFPRWKQEQKVVIAKLRALADVTDTAHKNFTKANVVANSITIVSGVLSMLGLALTPVTAGGSLIFTAAGQGVRLTASVISIVTDLLENSHTEDTRIHCSHLAPSRDRACQEGTGGQSAPYVRASGELVYKCGSTFEVIRNHTRALRLAKAHPHLVPAAKHFRTAGRISGSVGRHVKKAFKLTPLTMSQKALLQSGVVGVLSLGLDVFNLWEKLKALEDKESTELAEQLRDQALELEEELSQATEKYERLQHKKHLREERLRGHH</sequence>
<organism evidence="3 4">
    <name type="scientific">Heterocephalus glaber</name>
    <name type="common">Naked mole rat</name>
    <dbReference type="NCBI Taxonomy" id="10181"/>
    <lineage>
        <taxon>Eukaryota</taxon>
        <taxon>Metazoa</taxon>
        <taxon>Chordata</taxon>
        <taxon>Craniata</taxon>
        <taxon>Vertebrata</taxon>
        <taxon>Euteleostomi</taxon>
        <taxon>Mammalia</taxon>
        <taxon>Eutheria</taxon>
        <taxon>Euarchontoglires</taxon>
        <taxon>Glires</taxon>
        <taxon>Rodentia</taxon>
        <taxon>Hystricomorpha</taxon>
        <taxon>Bathyergidae</taxon>
        <taxon>Heterocephalus</taxon>
    </lineage>
</organism>
<keyword evidence="2" id="KW-0175">Coiled coil</keyword>
<evidence type="ECO:0000313" key="4">
    <source>
        <dbReference type="RefSeq" id="XP_004845778.1"/>
    </source>
</evidence>